<protein>
    <recommendedName>
        <fullName evidence="3">DUF7933 domain-containing protein</fullName>
    </recommendedName>
</protein>
<dbReference type="EMBL" id="BAAAME010000005">
    <property type="protein sequence ID" value="GAA1748171.1"/>
    <property type="molecule type" value="Genomic_DNA"/>
</dbReference>
<evidence type="ECO:0000313" key="5">
    <source>
        <dbReference type="Proteomes" id="UP001501057"/>
    </source>
</evidence>
<comment type="caution">
    <text evidence="4">The sequence shown here is derived from an EMBL/GenBank/DDBJ whole genome shotgun (WGS) entry which is preliminary data.</text>
</comment>
<keyword evidence="1" id="KW-0812">Transmembrane</keyword>
<keyword evidence="1" id="KW-1133">Transmembrane helix</keyword>
<feature type="signal peptide" evidence="2">
    <location>
        <begin position="1"/>
        <end position="30"/>
    </location>
</feature>
<proteinExistence type="predicted"/>
<keyword evidence="2" id="KW-0732">Signal</keyword>
<organism evidence="4 5">
    <name type="scientific">Aeromicrobium alkaliterrae</name>
    <dbReference type="NCBI Taxonomy" id="302168"/>
    <lineage>
        <taxon>Bacteria</taxon>
        <taxon>Bacillati</taxon>
        <taxon>Actinomycetota</taxon>
        <taxon>Actinomycetes</taxon>
        <taxon>Propionibacteriales</taxon>
        <taxon>Nocardioidaceae</taxon>
        <taxon>Aeromicrobium</taxon>
    </lineage>
</organism>
<dbReference type="Pfam" id="PF25564">
    <property type="entry name" value="DUF7933"/>
    <property type="match status" value="1"/>
</dbReference>
<evidence type="ECO:0000256" key="2">
    <source>
        <dbReference type="SAM" id="SignalP"/>
    </source>
</evidence>
<accession>A0ABP4W6H3</accession>
<keyword evidence="1" id="KW-0472">Membrane</keyword>
<evidence type="ECO:0000313" key="4">
    <source>
        <dbReference type="EMBL" id="GAA1748171.1"/>
    </source>
</evidence>
<evidence type="ECO:0000256" key="1">
    <source>
        <dbReference type="SAM" id="Phobius"/>
    </source>
</evidence>
<name>A0ABP4W6H3_9ACTN</name>
<dbReference type="RefSeq" id="WP_344203109.1">
    <property type="nucleotide sequence ID" value="NZ_BAAAME010000005.1"/>
</dbReference>
<dbReference type="InterPro" id="IPR057693">
    <property type="entry name" value="DUF7933"/>
</dbReference>
<feature type="transmembrane region" description="Helical" evidence="1">
    <location>
        <begin position="404"/>
        <end position="423"/>
    </location>
</feature>
<feature type="domain" description="DUF7933" evidence="3">
    <location>
        <begin position="263"/>
        <end position="370"/>
    </location>
</feature>
<dbReference type="Proteomes" id="UP001501057">
    <property type="component" value="Unassembled WGS sequence"/>
</dbReference>
<keyword evidence="5" id="KW-1185">Reference proteome</keyword>
<feature type="chain" id="PRO_5045950116" description="DUF7933 domain-containing protein" evidence="2">
    <location>
        <begin position="31"/>
        <end position="431"/>
    </location>
</feature>
<evidence type="ECO:0000259" key="3">
    <source>
        <dbReference type="Pfam" id="PF25564"/>
    </source>
</evidence>
<sequence length="431" mass="42731">MKNRSARATALGASVLVLGATLLTGSGATAAAGNPGVPADPTVLLSEGFDTGVQPGSLTQLEDYVPTFPTTYSADAPWLNPVAGNGLIIDGTTPDSAFTAVGYLGVAPGVGSENMRELATVLGNTAGKSQGAANFAVTAYTDANPGANAIEFTTEAPLNLDAGGRFLTVSANVAAVNCARALAPALVFYLVDGTTETRVNNTALNPCTTAPAGSDDAYATTLLGGNAALFTGDAVGIVLRNEQGSGGGNDHAYDDITLLDVTPQLDKKFTDEGKTLAPGTVTNLVLTVTNTSELSVKDGWSFTDNLPAGLTVAGDVVSTCDATVTAPVGAASVVLNDGLLDAGEVACELTVPVKATATGTYTNSAANVSAVGLNLPGSSAVSYAAPAAPAGPGAPLTGLDEQSVWPLVGAGALGVVLLGGVAVQARRRHAA</sequence>
<reference evidence="5" key="1">
    <citation type="journal article" date="2019" name="Int. J. Syst. Evol. Microbiol.">
        <title>The Global Catalogue of Microorganisms (GCM) 10K type strain sequencing project: providing services to taxonomists for standard genome sequencing and annotation.</title>
        <authorList>
            <consortium name="The Broad Institute Genomics Platform"/>
            <consortium name="The Broad Institute Genome Sequencing Center for Infectious Disease"/>
            <person name="Wu L."/>
            <person name="Ma J."/>
        </authorList>
    </citation>
    <scope>NUCLEOTIDE SEQUENCE [LARGE SCALE GENOMIC DNA]</scope>
    <source>
        <strain evidence="5">JCM 13518</strain>
    </source>
</reference>
<gene>
    <name evidence="4" type="ORF">GCM10009710_30310</name>
</gene>